<evidence type="ECO:0000313" key="1">
    <source>
        <dbReference type="EMBL" id="SFU75324.1"/>
    </source>
</evidence>
<protein>
    <submittedName>
        <fullName evidence="1">Uncharacterized protein</fullName>
    </submittedName>
</protein>
<dbReference type="EMBL" id="FPBZ01000024">
    <property type="protein sequence ID" value="SFU75324.1"/>
    <property type="molecule type" value="Genomic_DNA"/>
</dbReference>
<sequence length="89" mass="10234">MLNTLHLLSDKLDGKEMIEKTPEVSFFIKVPGSRFGSYRETSSRFSAFAYTVGSKKQAVFLFIQGACRQREHRLRRVFFPGDKPVAVEF</sequence>
<organism evidence="1 2">
    <name type="scientific">Nitrosospira multiformis</name>
    <dbReference type="NCBI Taxonomy" id="1231"/>
    <lineage>
        <taxon>Bacteria</taxon>
        <taxon>Pseudomonadati</taxon>
        <taxon>Pseudomonadota</taxon>
        <taxon>Betaproteobacteria</taxon>
        <taxon>Nitrosomonadales</taxon>
        <taxon>Nitrosomonadaceae</taxon>
        <taxon>Nitrosospira</taxon>
    </lineage>
</organism>
<gene>
    <name evidence="1" type="ORF">SAMN05216417_1246</name>
</gene>
<dbReference type="AlphaFoldDB" id="A0A1I7IQY2"/>
<evidence type="ECO:0000313" key="2">
    <source>
        <dbReference type="Proteomes" id="UP000182649"/>
    </source>
</evidence>
<proteinExistence type="predicted"/>
<dbReference type="Proteomes" id="UP000182649">
    <property type="component" value="Unassembled WGS sequence"/>
</dbReference>
<accession>A0A1I7IQY2</accession>
<reference evidence="1 2" key="1">
    <citation type="submission" date="2016-10" db="EMBL/GenBank/DDBJ databases">
        <authorList>
            <person name="de Groot N.N."/>
        </authorList>
    </citation>
    <scope>NUCLEOTIDE SEQUENCE [LARGE SCALE GENOMIC DNA]</scope>
    <source>
        <strain evidence="1 2">Nl14</strain>
    </source>
</reference>
<name>A0A1I7IQY2_9PROT</name>